<reference evidence="1 2" key="2">
    <citation type="journal article" date="2016" name="Genome Announc.">
        <title>Draft Genome Sequence of Erythromycin- and Oxytetracycline-Sensitive Nocardia seriolae Strain U-1 (NBRC 110359).</title>
        <authorList>
            <person name="Imajoh M."/>
            <person name="Sukeda M."/>
            <person name="Shimizu M."/>
            <person name="Yamane J."/>
            <person name="Ohnishi K."/>
            <person name="Oshima S."/>
        </authorList>
    </citation>
    <scope>NUCLEOTIDE SEQUENCE [LARGE SCALE GENOMIC DNA]</scope>
    <source>
        <strain evidence="1 2">U-1</strain>
    </source>
</reference>
<evidence type="ECO:0008006" key="3">
    <source>
        <dbReference type="Google" id="ProtNLM"/>
    </source>
</evidence>
<dbReference type="EMBL" id="BBYQ01000095">
    <property type="protein sequence ID" value="GAP30844.1"/>
    <property type="molecule type" value="Genomic_DNA"/>
</dbReference>
<protein>
    <recommendedName>
        <fullName evidence="3">DUF222 domain-containing protein</fullName>
    </recommendedName>
</protein>
<comment type="caution">
    <text evidence="1">The sequence shown here is derived from an EMBL/GenBank/DDBJ whole genome shotgun (WGS) entry which is preliminary data.</text>
</comment>
<gene>
    <name evidence="1" type="ORF">NSK11_contig00095-0035</name>
</gene>
<accession>A0ABC9YZA2</accession>
<sequence length="101" mass="11361">MVAMPCDDRDRIEIQVIADVLDAVDTRLRERERHGWRLTVPRSHVYALVLHAVIRSARAHSYRGTLDAADILDAIFDGAERPVSGGEPVEDAIRKHTVHVN</sequence>
<reference evidence="2" key="1">
    <citation type="submission" date="2015-07" db="EMBL/GenBank/DDBJ databases">
        <title>Nocardia seriolae U-1 whole genome shotgun sequence.</title>
        <authorList>
            <person name="Imajoh M."/>
            <person name="Fukumoto Y."/>
            <person name="Sukeda M."/>
            <person name="Yamane J."/>
            <person name="Yamasaki K."/>
            <person name="Shimizu M."/>
            <person name="Ohnishi K."/>
            <person name="Oshima S."/>
        </authorList>
    </citation>
    <scope>NUCLEOTIDE SEQUENCE [LARGE SCALE GENOMIC DNA]</scope>
    <source>
        <strain evidence="2">U-1</strain>
    </source>
</reference>
<name>A0ABC9YZA2_9NOCA</name>
<evidence type="ECO:0000313" key="2">
    <source>
        <dbReference type="Proteomes" id="UP000037179"/>
    </source>
</evidence>
<proteinExistence type="predicted"/>
<dbReference type="AlphaFoldDB" id="A0ABC9YZA2"/>
<dbReference type="Proteomes" id="UP000037179">
    <property type="component" value="Unassembled WGS sequence"/>
</dbReference>
<evidence type="ECO:0000313" key="1">
    <source>
        <dbReference type="EMBL" id="GAP30844.1"/>
    </source>
</evidence>
<keyword evidence="2" id="KW-1185">Reference proteome</keyword>
<organism evidence="1 2">
    <name type="scientific">Nocardia seriolae</name>
    <dbReference type="NCBI Taxonomy" id="37332"/>
    <lineage>
        <taxon>Bacteria</taxon>
        <taxon>Bacillati</taxon>
        <taxon>Actinomycetota</taxon>
        <taxon>Actinomycetes</taxon>
        <taxon>Mycobacteriales</taxon>
        <taxon>Nocardiaceae</taxon>
        <taxon>Nocardia</taxon>
    </lineage>
</organism>